<evidence type="ECO:0000256" key="1">
    <source>
        <dbReference type="SAM" id="MobiDB-lite"/>
    </source>
</evidence>
<feature type="compositionally biased region" description="Basic and acidic residues" evidence="1">
    <location>
        <begin position="32"/>
        <end position="41"/>
    </location>
</feature>
<keyword evidence="3" id="KW-1185">Reference proteome</keyword>
<dbReference type="OrthoDB" id="10595359at2759"/>
<dbReference type="Proteomes" id="UP000663879">
    <property type="component" value="Unassembled WGS sequence"/>
</dbReference>
<dbReference type="AlphaFoldDB" id="A0A814BRI9"/>
<feature type="region of interest" description="Disordered" evidence="1">
    <location>
        <begin position="1"/>
        <end position="41"/>
    </location>
</feature>
<gene>
    <name evidence="2" type="ORF">OXX778_LOCUS12980</name>
</gene>
<accession>A0A814BRI9</accession>
<proteinExistence type="predicted"/>
<feature type="compositionally biased region" description="Basic and acidic residues" evidence="1">
    <location>
        <begin position="1"/>
        <end position="15"/>
    </location>
</feature>
<reference evidence="2" key="1">
    <citation type="submission" date="2021-02" db="EMBL/GenBank/DDBJ databases">
        <authorList>
            <person name="Nowell W R."/>
        </authorList>
    </citation>
    <scope>NUCLEOTIDE SEQUENCE</scope>
    <source>
        <strain evidence="2">Ploen Becks lab</strain>
    </source>
</reference>
<sequence>MSDLDKRGSKSKIDSPESDSVQKKPRTISEILSHRDEETKHQTIHTSMLNKQQIKPPDEKSVWGCLQFYENSKLVLSQDLWTDQVIKVTGKNLGNLNGNNQIEERLNFLSNYSDWEHIIGEGFCLKRHSGILSKVDMFRLDNSSKANKYKIFSGDHEINLVTSNSYEIYNPGDMLNNLDKITDTKSAYDFKKYCQVIIGIHGEFMKAMGPILSLENITKDRIPSMPFWFLLKLNPEFSYLDKKIKSLLK</sequence>
<comment type="caution">
    <text evidence="2">The sequence shown here is derived from an EMBL/GenBank/DDBJ whole genome shotgun (WGS) entry which is preliminary data.</text>
</comment>
<organism evidence="2 3">
    <name type="scientific">Brachionus calyciflorus</name>
    <dbReference type="NCBI Taxonomy" id="104777"/>
    <lineage>
        <taxon>Eukaryota</taxon>
        <taxon>Metazoa</taxon>
        <taxon>Spiralia</taxon>
        <taxon>Gnathifera</taxon>
        <taxon>Rotifera</taxon>
        <taxon>Eurotatoria</taxon>
        <taxon>Monogononta</taxon>
        <taxon>Pseudotrocha</taxon>
        <taxon>Ploima</taxon>
        <taxon>Brachionidae</taxon>
        <taxon>Brachionus</taxon>
    </lineage>
</organism>
<evidence type="ECO:0000313" key="2">
    <source>
        <dbReference type="EMBL" id="CAF0932401.1"/>
    </source>
</evidence>
<name>A0A814BRI9_9BILA</name>
<evidence type="ECO:0000313" key="3">
    <source>
        <dbReference type="Proteomes" id="UP000663879"/>
    </source>
</evidence>
<dbReference type="EMBL" id="CAJNOC010002426">
    <property type="protein sequence ID" value="CAF0932401.1"/>
    <property type="molecule type" value="Genomic_DNA"/>
</dbReference>
<protein>
    <submittedName>
        <fullName evidence="2">Uncharacterized protein</fullName>
    </submittedName>
</protein>